<feature type="compositionally biased region" description="Basic and acidic residues" evidence="1">
    <location>
        <begin position="637"/>
        <end position="651"/>
    </location>
</feature>
<proteinExistence type="predicted"/>
<reference evidence="3" key="1">
    <citation type="submission" date="2025-08" db="UniProtKB">
        <authorList>
            <consortium name="RefSeq"/>
        </authorList>
    </citation>
    <scope>IDENTIFICATION</scope>
    <source>
        <tissue evidence="3">Whole organism</tissue>
    </source>
</reference>
<feature type="compositionally biased region" description="Polar residues" evidence="1">
    <location>
        <begin position="91"/>
        <end position="104"/>
    </location>
</feature>
<feature type="region of interest" description="Disordered" evidence="1">
    <location>
        <begin position="564"/>
        <end position="606"/>
    </location>
</feature>
<evidence type="ECO:0000313" key="3">
    <source>
        <dbReference type="RefSeq" id="XP_026292353.1"/>
    </source>
</evidence>
<dbReference type="OrthoDB" id="8194756at2759"/>
<evidence type="ECO:0000256" key="1">
    <source>
        <dbReference type="SAM" id="MobiDB-lite"/>
    </source>
</evidence>
<dbReference type="RefSeq" id="XP_026292353.1">
    <property type="nucleotide sequence ID" value="XM_026436568.2"/>
</dbReference>
<organism evidence="2 3">
    <name type="scientific">Frankliniella occidentalis</name>
    <name type="common">Western flower thrips</name>
    <name type="synonym">Euthrips occidentalis</name>
    <dbReference type="NCBI Taxonomy" id="133901"/>
    <lineage>
        <taxon>Eukaryota</taxon>
        <taxon>Metazoa</taxon>
        <taxon>Ecdysozoa</taxon>
        <taxon>Arthropoda</taxon>
        <taxon>Hexapoda</taxon>
        <taxon>Insecta</taxon>
        <taxon>Pterygota</taxon>
        <taxon>Neoptera</taxon>
        <taxon>Paraneoptera</taxon>
        <taxon>Thysanoptera</taxon>
        <taxon>Terebrantia</taxon>
        <taxon>Thripoidea</taxon>
        <taxon>Thripidae</taxon>
        <taxon>Frankliniella</taxon>
    </lineage>
</organism>
<feature type="compositionally biased region" description="Polar residues" evidence="1">
    <location>
        <begin position="164"/>
        <end position="182"/>
    </location>
</feature>
<keyword evidence="2" id="KW-1185">Reference proteome</keyword>
<evidence type="ECO:0000313" key="2">
    <source>
        <dbReference type="Proteomes" id="UP000504606"/>
    </source>
</evidence>
<protein>
    <submittedName>
        <fullName evidence="3">Uncharacterized protein LOC113216749</fullName>
    </submittedName>
</protein>
<sequence>MEPSPFGPKSPMIDTPVCDSDEEVFFGPVTSKELQKASQLKRRTQFYFPSFDWKPSDLPSENFSVQSGGITETGLEVVGSGSVEQPKLSLSVDSLESQSFVTSSERPEDSSKGDYWSALSGNSSGSQASLNEGHLYSKFSVDSLDSDQAPSTVKKCPPKYERPVSNSKSPRTALSFHSNISDDSLEDGSTKQFNVGKLVSGFSDGLSSSELKSSDSSLMKDVLLLHDEANLQNETYVKEKTNFSNESKQFNSTEVLSDSLENITENVAPANASIPGVEESISYVGNNTYSLEDESNECQGAIVSVVNSSNNCQVIELENSDIDVPEVIADKDGGFLSILSEAALYHASQIKETGSTAYHEHEESTSTTQSLEDRFKVFGIDAGDLEDQQLSNSIMYTTGRESNGHYSEIDNNTFYTGRNNTVGFSTRNFDVATSETSQTTLSSFNDLSSVSSLGSEQLYSCDGKREQINLSSGSQVSAKSESNVLNQQIQTSGLSSQSCSSSQDSKNLSHQEQVNINNLIGTESLNDSSKYPRESLQISGVYPLSTHLSESDLHNEFLKEREHYDLEPSSSADEGEAVLDNSGAASSISEGIRELSHNDSGASSNFGELNDTIEEYEMMMKYGVDYILGRKGNKKETSKGIEENHLPDSGDKLPQSPIHVKASKNSSGSSMEYLDAVEFTSKQNQFSRVKEPKPLSPLQKQVLKSTPQKSKDMRCVPSKQNTLKLSSKLPRVASAASVRPLLTPSPQKTKNLMRPLTYSEPKTSSRPQSRPVTPSSETKIGAFKKPIAPALPVSRLPKTTGIHQTAKSSNKILEKIQSPVGAYIHNSPSPVLVTNVKAKTLDRAPYERENHAKALWRAGEMKSSIPRPGSGSSQAANTENVNPNVGCGLPAVKYTKAPCIKLDEPSKFSTPRVGEKINKLLDAPSPQVIKHEGRLRVNCGSPQLAAKMQSMAESFDDSLMDVHSVSGDISVCVSQTACRTNTLGH</sequence>
<accession>A0A6J1TGD7</accession>
<feature type="compositionally biased region" description="Polar residues" evidence="1">
    <location>
        <begin position="760"/>
        <end position="778"/>
    </location>
</feature>
<dbReference type="AlphaFoldDB" id="A0A6J1TGD7"/>
<feature type="region of interest" description="Disordered" evidence="1">
    <location>
        <begin position="683"/>
        <end position="783"/>
    </location>
</feature>
<name>A0A6J1TGD7_FRAOC</name>
<feature type="region of interest" description="Disordered" evidence="1">
    <location>
        <begin position="86"/>
        <end position="127"/>
    </location>
</feature>
<dbReference type="Proteomes" id="UP000504606">
    <property type="component" value="Unplaced"/>
</dbReference>
<gene>
    <name evidence="3" type="primary">LOC113216749</name>
</gene>
<dbReference type="GeneID" id="113216749"/>
<dbReference type="KEGG" id="foc:113216749"/>
<feature type="compositionally biased region" description="Polar residues" evidence="1">
    <location>
        <begin position="698"/>
        <end position="708"/>
    </location>
</feature>
<feature type="region of interest" description="Disordered" evidence="1">
    <location>
        <begin position="637"/>
        <end position="667"/>
    </location>
</feature>
<feature type="region of interest" description="Disordered" evidence="1">
    <location>
        <begin position="145"/>
        <end position="187"/>
    </location>
</feature>